<reference evidence="2" key="1">
    <citation type="journal article" date="2020" name="mSystems">
        <title>Genome- and Community-Level Interaction Insights into Carbon Utilization and Element Cycling Functions of Hydrothermarchaeota in Hydrothermal Sediment.</title>
        <authorList>
            <person name="Zhou Z."/>
            <person name="Liu Y."/>
            <person name="Xu W."/>
            <person name="Pan J."/>
            <person name="Luo Z.H."/>
            <person name="Li M."/>
        </authorList>
    </citation>
    <scope>NUCLEOTIDE SEQUENCE [LARGE SCALE GENOMIC DNA]</scope>
    <source>
        <strain evidence="2">SpSt-468</strain>
    </source>
</reference>
<dbReference type="SMART" id="SM01118">
    <property type="entry name" value="CYTH"/>
    <property type="match status" value="1"/>
</dbReference>
<dbReference type="InterPro" id="IPR033469">
    <property type="entry name" value="CYTH-like_dom_sf"/>
</dbReference>
<dbReference type="AlphaFoldDB" id="A0A7C3J3K9"/>
<evidence type="ECO:0000313" key="2">
    <source>
        <dbReference type="EMBL" id="HFK19773.1"/>
    </source>
</evidence>
<evidence type="ECO:0000259" key="1">
    <source>
        <dbReference type="PROSITE" id="PS51707"/>
    </source>
</evidence>
<comment type="caution">
    <text evidence="2">The sequence shown here is derived from an EMBL/GenBank/DDBJ whole genome shotgun (WGS) entry which is preliminary data.</text>
</comment>
<name>A0A7C3J3K9_9CREN</name>
<protein>
    <submittedName>
        <fullName evidence="2">Class IV adenylate cyclase</fullName>
    </submittedName>
</protein>
<proteinExistence type="predicted"/>
<feature type="domain" description="CYTH" evidence="1">
    <location>
        <begin position="4"/>
        <end position="185"/>
    </location>
</feature>
<dbReference type="InterPro" id="IPR008173">
    <property type="entry name" value="Adenylyl_cyclase_CyaB"/>
</dbReference>
<organism evidence="2">
    <name type="scientific">Candidatus Methanomethylicus mesodigestus</name>
    <dbReference type="NCBI Taxonomy" id="1867258"/>
    <lineage>
        <taxon>Archaea</taxon>
        <taxon>Thermoproteota</taxon>
        <taxon>Methanosuratincolia</taxon>
        <taxon>Candidatus Methanomethylicales</taxon>
        <taxon>Candidatus Methanomethylicaceae</taxon>
        <taxon>Candidatus Methanomethylicus</taxon>
    </lineage>
</organism>
<dbReference type="Pfam" id="PF01928">
    <property type="entry name" value="CYTH"/>
    <property type="match status" value="1"/>
</dbReference>
<accession>A0A7C3J3K9</accession>
<dbReference type="PANTHER" id="PTHR21028">
    <property type="entry name" value="SI:CH211-156B7.4"/>
    <property type="match status" value="1"/>
</dbReference>
<dbReference type="PROSITE" id="PS51707">
    <property type="entry name" value="CYTH"/>
    <property type="match status" value="1"/>
</dbReference>
<gene>
    <name evidence="2" type="primary">cyaB</name>
    <name evidence="2" type="ORF">ENS19_00640</name>
</gene>
<sequence>MALSSEIEIKAKIDGVKDFERRIVELGGMFLMELEQLDIYYRHPCRDMKASDEAIRVRCEGATAVLTYKGKKEGGGVKVREEIEVGLSSFEGGRAILERLGFREAASVFKDRKIFSLSIKGIEFEIALDAVKGLGNYIEIEAKSDVGSDGIEKEKVEGLLMEIADALNIEEGKMTTKSYLELLEEESSS</sequence>
<dbReference type="PANTHER" id="PTHR21028:SF2">
    <property type="entry name" value="CYTH DOMAIN-CONTAINING PROTEIN"/>
    <property type="match status" value="1"/>
</dbReference>
<dbReference type="InterPro" id="IPR023577">
    <property type="entry name" value="CYTH_domain"/>
</dbReference>
<dbReference type="SUPFAM" id="SSF55154">
    <property type="entry name" value="CYTH-like phosphatases"/>
    <property type="match status" value="1"/>
</dbReference>
<dbReference type="Gene3D" id="2.40.320.10">
    <property type="entry name" value="Hypothetical Protein Pfu-838710-001"/>
    <property type="match status" value="1"/>
</dbReference>
<dbReference type="NCBIfam" id="TIGR00318">
    <property type="entry name" value="cyaB"/>
    <property type="match status" value="1"/>
</dbReference>
<dbReference type="CDD" id="cd07890">
    <property type="entry name" value="CYTH-like_AC_IV-like"/>
    <property type="match status" value="1"/>
</dbReference>
<dbReference type="EMBL" id="DSTX01000001">
    <property type="protein sequence ID" value="HFK19773.1"/>
    <property type="molecule type" value="Genomic_DNA"/>
</dbReference>